<accession>A0ABS4FT83</accession>
<name>A0ABS4FT83_9BACL</name>
<comment type="caution">
    <text evidence="1">The sequence shown here is derived from an EMBL/GenBank/DDBJ whole genome shotgun (WGS) entry which is preliminary data.</text>
</comment>
<dbReference type="RefSeq" id="WP_210089178.1">
    <property type="nucleotide sequence ID" value="NZ_JAGGKG010000009.1"/>
</dbReference>
<proteinExistence type="predicted"/>
<keyword evidence="2" id="KW-1185">Reference proteome</keyword>
<protein>
    <submittedName>
        <fullName evidence="1">NAD(P)-dependent dehydrogenase (Short-subunit alcohol dehydrogenase family)</fullName>
    </submittedName>
</protein>
<dbReference type="EMBL" id="JAGGKG010000009">
    <property type="protein sequence ID" value="MBP1905548.1"/>
    <property type="molecule type" value="Genomic_DNA"/>
</dbReference>
<reference evidence="1 2" key="1">
    <citation type="submission" date="2021-03" db="EMBL/GenBank/DDBJ databases">
        <title>Genomic Encyclopedia of Type Strains, Phase IV (KMG-IV): sequencing the most valuable type-strain genomes for metagenomic binning, comparative biology and taxonomic classification.</title>
        <authorList>
            <person name="Goeker M."/>
        </authorList>
    </citation>
    <scope>NUCLEOTIDE SEQUENCE [LARGE SCALE GENOMIC DNA]</scope>
    <source>
        <strain evidence="1 2">DSM 14349</strain>
    </source>
</reference>
<gene>
    <name evidence="1" type="ORF">J2Z32_002178</name>
</gene>
<sequence length="126" mass="14962">MNTKLRKLTVEDQPYVYWHVGGSRLTLNISPKEDKTTKITLIFEADPPDEERHTFWAFYDISAHKNNLQTTIHLGKPKHIAEIIHYLQNEQQQLWLKGKQNTIDNAWELLQAMGYSDMEPIWIEQW</sequence>
<evidence type="ECO:0000313" key="2">
    <source>
        <dbReference type="Proteomes" id="UP001519272"/>
    </source>
</evidence>
<evidence type="ECO:0000313" key="1">
    <source>
        <dbReference type="EMBL" id="MBP1905548.1"/>
    </source>
</evidence>
<dbReference type="Proteomes" id="UP001519272">
    <property type="component" value="Unassembled WGS sequence"/>
</dbReference>
<organism evidence="1 2">
    <name type="scientific">Paenibacillus turicensis</name>
    <dbReference type="NCBI Taxonomy" id="160487"/>
    <lineage>
        <taxon>Bacteria</taxon>
        <taxon>Bacillati</taxon>
        <taxon>Bacillota</taxon>
        <taxon>Bacilli</taxon>
        <taxon>Bacillales</taxon>
        <taxon>Paenibacillaceae</taxon>
        <taxon>Paenibacillus</taxon>
    </lineage>
</organism>